<evidence type="ECO:0000256" key="4">
    <source>
        <dbReference type="ARBA" id="ARBA00048741"/>
    </source>
</evidence>
<reference evidence="6 7" key="1">
    <citation type="submission" date="2020-08" db="EMBL/GenBank/DDBJ databases">
        <title>Genomic Encyclopedia of Type Strains, Phase IV (KMG-IV): sequencing the most valuable type-strain genomes for metagenomic binning, comparative biology and taxonomic classification.</title>
        <authorList>
            <person name="Goeker M."/>
        </authorList>
    </citation>
    <scope>NUCLEOTIDE SEQUENCE [LARGE SCALE GENOMIC DNA]</scope>
    <source>
        <strain evidence="6 7">DSM 11805</strain>
    </source>
</reference>
<keyword evidence="3" id="KW-0061">Asparagine biosynthesis</keyword>
<dbReference type="PANTHER" id="PTHR43284:SF1">
    <property type="entry name" value="ASPARAGINE SYNTHETASE"/>
    <property type="match status" value="1"/>
</dbReference>
<dbReference type="InterPro" id="IPR051786">
    <property type="entry name" value="ASN_synthetase/amidase"/>
</dbReference>
<dbReference type="Pfam" id="PF00733">
    <property type="entry name" value="Asn_synthase"/>
    <property type="match status" value="1"/>
</dbReference>
<dbReference type="EC" id="6.3.5.4" evidence="2"/>
<dbReference type="EMBL" id="JACHON010000014">
    <property type="protein sequence ID" value="MBB6513586.1"/>
    <property type="molecule type" value="Genomic_DNA"/>
</dbReference>
<evidence type="ECO:0000256" key="1">
    <source>
        <dbReference type="ARBA" id="ARBA00005187"/>
    </source>
</evidence>
<comment type="caution">
    <text evidence="6">The sequence shown here is derived from an EMBL/GenBank/DDBJ whole genome shotgun (WGS) entry which is preliminary data.</text>
</comment>
<dbReference type="AlphaFoldDB" id="A0A841RQD5"/>
<dbReference type="InterPro" id="IPR014729">
    <property type="entry name" value="Rossmann-like_a/b/a_fold"/>
</dbReference>
<dbReference type="InterPro" id="IPR001962">
    <property type="entry name" value="Asn_synthase"/>
</dbReference>
<organism evidence="6 7">
    <name type="scientific">Gracilibacillus halotolerans</name>
    <dbReference type="NCBI Taxonomy" id="74386"/>
    <lineage>
        <taxon>Bacteria</taxon>
        <taxon>Bacillati</taxon>
        <taxon>Bacillota</taxon>
        <taxon>Bacilli</taxon>
        <taxon>Bacillales</taxon>
        <taxon>Bacillaceae</taxon>
        <taxon>Gracilibacillus</taxon>
    </lineage>
</organism>
<evidence type="ECO:0000256" key="3">
    <source>
        <dbReference type="ARBA" id="ARBA00022888"/>
    </source>
</evidence>
<dbReference type="PANTHER" id="PTHR43284">
    <property type="entry name" value="ASPARAGINE SYNTHETASE (GLUTAMINE-HYDROLYZING)"/>
    <property type="match status" value="1"/>
</dbReference>
<dbReference type="SUPFAM" id="SSF56235">
    <property type="entry name" value="N-terminal nucleophile aminohydrolases (Ntn hydrolases)"/>
    <property type="match status" value="1"/>
</dbReference>
<accession>A0A841RQD5</accession>
<dbReference type="GO" id="GO:0006529">
    <property type="term" value="P:asparagine biosynthetic process"/>
    <property type="evidence" value="ECO:0007669"/>
    <property type="project" value="UniProtKB-KW"/>
</dbReference>
<dbReference type="GO" id="GO:0004066">
    <property type="term" value="F:asparagine synthase (glutamine-hydrolyzing) activity"/>
    <property type="evidence" value="ECO:0007669"/>
    <property type="project" value="UniProtKB-EC"/>
</dbReference>
<evidence type="ECO:0000259" key="5">
    <source>
        <dbReference type="Pfam" id="PF00733"/>
    </source>
</evidence>
<dbReference type="SUPFAM" id="SSF52402">
    <property type="entry name" value="Adenine nucleotide alpha hydrolases-like"/>
    <property type="match status" value="1"/>
</dbReference>
<keyword evidence="3" id="KW-0028">Amino-acid biosynthesis</keyword>
<dbReference type="InterPro" id="IPR029055">
    <property type="entry name" value="Ntn_hydrolases_N"/>
</dbReference>
<comment type="pathway">
    <text evidence="1">Amino-acid biosynthesis; L-asparagine biosynthesis; L-asparagine from L-aspartate (L-Gln route): step 1/1.</text>
</comment>
<feature type="domain" description="Asparagine synthetase" evidence="5">
    <location>
        <begin position="229"/>
        <end position="465"/>
    </location>
</feature>
<dbReference type="Gene3D" id="3.60.20.10">
    <property type="entry name" value="Glutamine Phosphoribosylpyrophosphate, subunit 1, domain 1"/>
    <property type="match status" value="1"/>
</dbReference>
<evidence type="ECO:0000313" key="6">
    <source>
        <dbReference type="EMBL" id="MBB6513586.1"/>
    </source>
</evidence>
<evidence type="ECO:0000313" key="7">
    <source>
        <dbReference type="Proteomes" id="UP000572212"/>
    </source>
</evidence>
<comment type="catalytic activity">
    <reaction evidence="4">
        <text>L-aspartate + L-glutamine + ATP + H2O = L-asparagine + L-glutamate + AMP + diphosphate + H(+)</text>
        <dbReference type="Rhea" id="RHEA:12228"/>
        <dbReference type="ChEBI" id="CHEBI:15377"/>
        <dbReference type="ChEBI" id="CHEBI:15378"/>
        <dbReference type="ChEBI" id="CHEBI:29985"/>
        <dbReference type="ChEBI" id="CHEBI:29991"/>
        <dbReference type="ChEBI" id="CHEBI:30616"/>
        <dbReference type="ChEBI" id="CHEBI:33019"/>
        <dbReference type="ChEBI" id="CHEBI:58048"/>
        <dbReference type="ChEBI" id="CHEBI:58359"/>
        <dbReference type="ChEBI" id="CHEBI:456215"/>
        <dbReference type="EC" id="6.3.5.4"/>
    </reaction>
</comment>
<sequence>MQSYLAIGLKNNVNTEIFEKTFLDILNTTSPVTSSKLKINKWTSSNDKIILFQWTNEPNSNIQNIEDKAFTYSGYTNVDDNELANKLFFNNYQEHSHIIQSLSGQFSIMYADGKENIIQCFNTLTRTEPLYYSENNEYIVFGNKAIVVQMMSTMKNLPDYNLFSFASFLNSGYFNDENTPFNNVNVAKPGTSIIFKDGQVSIKELTSNINKLNENELNDSYYDQLASIFIDSFKPLKKHSVKLNSGLTGGKDSRLIVAALSYLGEDFKTHTTGFEEHPDVVLAKEIANVMGIEHEVNRPVIKNESQNVLVHDILNRTINTLLVTDGMLSAYENVPLGRSFNSSIVALGGNGGEHLRGGFNKNVNRHDINGLNQLLFQVLRPFSSFINDEVQSVYDEHLDIWLKKGNDEAPKDLMMRYYIYYRTGKWSSVARSGYTNNNYLYQPFFDSRLIKEVLKIPAENLINDRVIYEILIRLAPQLVDIPFFADRWNFEKKGPIDGDIDKWKKREPLITNMQSKGGFNWRRTTLKDLKDAMYEEIFSTHNQKILNIINQSEVKNLFETGISSNREIDMFMWNLYTASILTSNDWLKNRERTREVEIRLPPTHLLENRELNPSDLGLKNTDQSGTISTEDGAIKYNFINEGSKVNKYIYTFEGNFTTPTNLNKYEKAVVPKESRLTTLNFDAKANTPQTLLVFFMGYDNKSRVFNESRRVNLGTDLKTYSLSYEHQDNLESYKIAIKTVDKKDASSNVWDINNLGVKFYK</sequence>
<name>A0A841RQD5_9BACI</name>
<evidence type="ECO:0000256" key="2">
    <source>
        <dbReference type="ARBA" id="ARBA00012737"/>
    </source>
</evidence>
<protein>
    <recommendedName>
        <fullName evidence="2">asparagine synthase (glutamine-hydrolyzing)</fullName>
        <ecNumber evidence="2">6.3.5.4</ecNumber>
    </recommendedName>
</protein>
<dbReference type="RefSeq" id="WP_184249045.1">
    <property type="nucleotide sequence ID" value="NZ_BAAACU010000006.1"/>
</dbReference>
<dbReference type="Proteomes" id="UP000572212">
    <property type="component" value="Unassembled WGS sequence"/>
</dbReference>
<dbReference type="Gene3D" id="3.40.50.620">
    <property type="entry name" value="HUPs"/>
    <property type="match status" value="1"/>
</dbReference>
<gene>
    <name evidence="6" type="ORF">GGQ92_002400</name>
</gene>
<proteinExistence type="predicted"/>
<keyword evidence="7" id="KW-1185">Reference proteome</keyword>